<comment type="caution">
    <text evidence="2">The sequence shown here is derived from an EMBL/GenBank/DDBJ whole genome shotgun (WGS) entry which is preliminary data.</text>
</comment>
<feature type="compositionally biased region" description="Polar residues" evidence="1">
    <location>
        <begin position="183"/>
        <end position="199"/>
    </location>
</feature>
<evidence type="ECO:0000313" key="2">
    <source>
        <dbReference type="EMBL" id="KAF4686203.1"/>
    </source>
</evidence>
<sequence>MTADPGHSPRSSENQDQQQQQRSSSPPGGGESAPSQVDAAAGGGGLQDIGSIQVGSSGSYQKVVSILSALEEKRIYKWDLMWINRGLGMLSSMYSKACEDLARERGRTIAVLEECAVLKAKLESLELSPSQPPTTGRSPRRAPRQLWADRSVTPLPTGRAEVDLTLEPIPVVEAIPNAAPRRQPSTTARRAPNGQGTSRAEQRSRSTRDHHGSAPGRRPSPDAPADRADAGAWQTVRGRAQPAAAKAKAKAKARPQTTPVGNAPATKDKKICLVVSKTDLIGGQPPGRWPIPSDEAFASIQKLFEKESTKGSGPRWKIRGTWRVRTGLAIEVEDLWTQQQILRAAEASNEISAAPLPSKQTDIRLRDVPSHFTESHILAELKDRNGLGDNWQVLKLTRVNTTTQTRHVIIRGDEDAADKMMGGKKEAYLFWGLGRVRAYRHNYVRVCYTCGHRHPPTESCGDHPPMCVWCGASDHQMKECTKERGDGSRRCCFCGTHGHGAIEFTRCDQLRRQAGQSQ</sequence>
<evidence type="ECO:0000313" key="3">
    <source>
        <dbReference type="Proteomes" id="UP000541610"/>
    </source>
</evidence>
<dbReference type="Proteomes" id="UP000541610">
    <property type="component" value="Unassembled WGS sequence"/>
</dbReference>
<feature type="compositionally biased region" description="Polar residues" evidence="1">
    <location>
        <begin position="127"/>
        <end position="137"/>
    </location>
</feature>
<dbReference type="EMBL" id="JABANP010000231">
    <property type="protein sequence ID" value="KAF4686203.1"/>
    <property type="molecule type" value="Genomic_DNA"/>
</dbReference>
<evidence type="ECO:0000256" key="1">
    <source>
        <dbReference type="SAM" id="MobiDB-lite"/>
    </source>
</evidence>
<accession>A0A7J6NQT3</accession>
<organism evidence="2 3">
    <name type="scientific">Perkinsus olseni</name>
    <name type="common">Perkinsus atlanticus</name>
    <dbReference type="NCBI Taxonomy" id="32597"/>
    <lineage>
        <taxon>Eukaryota</taxon>
        <taxon>Sar</taxon>
        <taxon>Alveolata</taxon>
        <taxon>Perkinsozoa</taxon>
        <taxon>Perkinsea</taxon>
        <taxon>Perkinsida</taxon>
        <taxon>Perkinsidae</taxon>
        <taxon>Perkinsus</taxon>
    </lineage>
</organism>
<gene>
    <name evidence="2" type="ORF">FOZ60_005588</name>
</gene>
<dbReference type="OrthoDB" id="466917at2759"/>
<name>A0A7J6NQT3_PEROL</name>
<feature type="region of interest" description="Disordered" evidence="1">
    <location>
        <begin position="127"/>
        <end position="154"/>
    </location>
</feature>
<protein>
    <recommendedName>
        <fullName evidence="4">CCHC-type domain-containing protein</fullName>
    </recommendedName>
</protein>
<feature type="region of interest" description="Disordered" evidence="1">
    <location>
        <begin position="175"/>
        <end position="264"/>
    </location>
</feature>
<proteinExistence type="predicted"/>
<dbReference type="AlphaFoldDB" id="A0A7J6NQT3"/>
<feature type="compositionally biased region" description="Low complexity" evidence="1">
    <location>
        <begin position="9"/>
        <end position="36"/>
    </location>
</feature>
<feature type="region of interest" description="Disordered" evidence="1">
    <location>
        <begin position="1"/>
        <end position="44"/>
    </location>
</feature>
<feature type="compositionally biased region" description="Basic and acidic residues" evidence="1">
    <location>
        <begin position="200"/>
        <end position="212"/>
    </location>
</feature>
<reference evidence="2 3" key="1">
    <citation type="submission" date="2020-04" db="EMBL/GenBank/DDBJ databases">
        <title>Perkinsus olseni comparative genomics.</title>
        <authorList>
            <person name="Bogema D.R."/>
        </authorList>
    </citation>
    <scope>NUCLEOTIDE SEQUENCE [LARGE SCALE GENOMIC DNA]</scope>
    <source>
        <strain evidence="2">00978-12</strain>
    </source>
</reference>
<evidence type="ECO:0008006" key="4">
    <source>
        <dbReference type="Google" id="ProtNLM"/>
    </source>
</evidence>